<reference evidence="3" key="1">
    <citation type="submission" date="2025-08" db="UniProtKB">
        <authorList>
            <consortium name="RefSeq"/>
        </authorList>
    </citation>
    <scope>IDENTIFICATION</scope>
    <source>
        <tissue evidence="3">Fruit stalk</tissue>
    </source>
</reference>
<dbReference type="GeneID" id="111304856"/>
<keyword evidence="1" id="KW-0812">Transmembrane</keyword>
<evidence type="ECO:0000256" key="1">
    <source>
        <dbReference type="SAM" id="Phobius"/>
    </source>
</evidence>
<dbReference type="Proteomes" id="UP000515121">
    <property type="component" value="Unplaced"/>
</dbReference>
<name>A0A6P5ZYI0_DURZI</name>
<proteinExistence type="predicted"/>
<organism evidence="2 3">
    <name type="scientific">Durio zibethinus</name>
    <name type="common">Durian</name>
    <dbReference type="NCBI Taxonomy" id="66656"/>
    <lineage>
        <taxon>Eukaryota</taxon>
        <taxon>Viridiplantae</taxon>
        <taxon>Streptophyta</taxon>
        <taxon>Embryophyta</taxon>
        <taxon>Tracheophyta</taxon>
        <taxon>Spermatophyta</taxon>
        <taxon>Magnoliopsida</taxon>
        <taxon>eudicotyledons</taxon>
        <taxon>Gunneridae</taxon>
        <taxon>Pentapetalae</taxon>
        <taxon>rosids</taxon>
        <taxon>malvids</taxon>
        <taxon>Malvales</taxon>
        <taxon>Malvaceae</taxon>
        <taxon>Helicteroideae</taxon>
        <taxon>Durio</taxon>
    </lineage>
</organism>
<keyword evidence="1" id="KW-1133">Transmembrane helix</keyword>
<dbReference type="RefSeq" id="XP_022757577.1">
    <property type="nucleotide sequence ID" value="XM_022901842.1"/>
</dbReference>
<accession>A0A6P5ZYI0</accession>
<evidence type="ECO:0000313" key="3">
    <source>
        <dbReference type="RefSeq" id="XP_022757577.1"/>
    </source>
</evidence>
<sequence length="113" mass="13234">MYNSLLFPFFAFSCCLLSPILFLTSSLYENLAFLSVKMDTKYYLIPCERYDIVQGAPLAPNQELHRQIYLLVGEDLAEIATRFTMRYGDVIDNQDHRWYKETSPFLGVILYKD</sequence>
<keyword evidence="1" id="KW-0472">Membrane</keyword>
<evidence type="ECO:0000313" key="2">
    <source>
        <dbReference type="Proteomes" id="UP000515121"/>
    </source>
</evidence>
<protein>
    <submittedName>
        <fullName evidence="3">Uncharacterized protein LOC111304856 isoform X1</fullName>
    </submittedName>
</protein>
<dbReference type="AlphaFoldDB" id="A0A6P5ZYI0"/>
<dbReference type="KEGG" id="dzi:111304856"/>
<gene>
    <name evidence="3" type="primary">LOC111304856</name>
</gene>
<feature type="transmembrane region" description="Helical" evidence="1">
    <location>
        <begin position="6"/>
        <end position="28"/>
    </location>
</feature>
<keyword evidence="2" id="KW-1185">Reference proteome</keyword>